<dbReference type="Proteomes" id="UP000250235">
    <property type="component" value="Unassembled WGS sequence"/>
</dbReference>
<protein>
    <submittedName>
        <fullName evidence="2">Kinesin heavy chain</fullName>
    </submittedName>
</protein>
<organism evidence="2 3">
    <name type="scientific">Dorcoceras hygrometricum</name>
    <dbReference type="NCBI Taxonomy" id="472368"/>
    <lineage>
        <taxon>Eukaryota</taxon>
        <taxon>Viridiplantae</taxon>
        <taxon>Streptophyta</taxon>
        <taxon>Embryophyta</taxon>
        <taxon>Tracheophyta</taxon>
        <taxon>Spermatophyta</taxon>
        <taxon>Magnoliopsida</taxon>
        <taxon>eudicotyledons</taxon>
        <taxon>Gunneridae</taxon>
        <taxon>Pentapetalae</taxon>
        <taxon>asterids</taxon>
        <taxon>lamiids</taxon>
        <taxon>Lamiales</taxon>
        <taxon>Gesneriaceae</taxon>
        <taxon>Didymocarpoideae</taxon>
        <taxon>Trichosporeae</taxon>
        <taxon>Loxocarpinae</taxon>
        <taxon>Dorcoceras</taxon>
    </lineage>
</organism>
<keyword evidence="3" id="KW-1185">Reference proteome</keyword>
<proteinExistence type="predicted"/>
<name>A0A2Z7B0X5_9LAMI</name>
<dbReference type="EMBL" id="KV011999">
    <property type="protein sequence ID" value="KZV25142.1"/>
    <property type="molecule type" value="Genomic_DNA"/>
</dbReference>
<dbReference type="AlphaFoldDB" id="A0A2Z7B0X5"/>
<evidence type="ECO:0000256" key="1">
    <source>
        <dbReference type="SAM" id="MobiDB-lite"/>
    </source>
</evidence>
<evidence type="ECO:0000313" key="2">
    <source>
        <dbReference type="EMBL" id="KZV25142.1"/>
    </source>
</evidence>
<sequence length="144" mass="15716">MNFARYKRGAIAPHRAPSSAHIGRPATSNYVQPAVHETATRRPACATSCADDQQFSAASRATGARPAHATALMVRPSTHYDRAAQLRGWRRLSAAHAQQFAQCLALNKGSDARPARKSCPSCVLAMGRRRTRRRPAVVLQVFLI</sequence>
<accession>A0A2Z7B0X5</accession>
<evidence type="ECO:0000313" key="3">
    <source>
        <dbReference type="Proteomes" id="UP000250235"/>
    </source>
</evidence>
<reference evidence="2 3" key="1">
    <citation type="journal article" date="2015" name="Proc. Natl. Acad. Sci. U.S.A.">
        <title>The resurrection genome of Boea hygrometrica: A blueprint for survival of dehydration.</title>
        <authorList>
            <person name="Xiao L."/>
            <person name="Yang G."/>
            <person name="Zhang L."/>
            <person name="Yang X."/>
            <person name="Zhao S."/>
            <person name="Ji Z."/>
            <person name="Zhou Q."/>
            <person name="Hu M."/>
            <person name="Wang Y."/>
            <person name="Chen M."/>
            <person name="Xu Y."/>
            <person name="Jin H."/>
            <person name="Xiao X."/>
            <person name="Hu G."/>
            <person name="Bao F."/>
            <person name="Hu Y."/>
            <person name="Wan P."/>
            <person name="Li L."/>
            <person name="Deng X."/>
            <person name="Kuang T."/>
            <person name="Xiang C."/>
            <person name="Zhu J.K."/>
            <person name="Oliver M.J."/>
            <person name="He Y."/>
        </authorList>
    </citation>
    <scope>NUCLEOTIDE SEQUENCE [LARGE SCALE GENOMIC DNA]</scope>
    <source>
        <strain evidence="3">cv. XS01</strain>
    </source>
</reference>
<feature type="region of interest" description="Disordered" evidence="1">
    <location>
        <begin position="1"/>
        <end position="26"/>
    </location>
</feature>
<gene>
    <name evidence="2" type="ORF">F511_42109</name>
</gene>